<accession>A0AAW2QZV4</accession>
<evidence type="ECO:0000256" key="1">
    <source>
        <dbReference type="PROSITE-ProRule" id="PRU00047"/>
    </source>
</evidence>
<dbReference type="AlphaFoldDB" id="A0AAW2QZV4"/>
<dbReference type="GO" id="GO:0008270">
    <property type="term" value="F:zinc ion binding"/>
    <property type="evidence" value="ECO:0007669"/>
    <property type="project" value="UniProtKB-KW"/>
</dbReference>
<dbReference type="Gene3D" id="4.10.60.10">
    <property type="entry name" value="Zinc finger, CCHC-type"/>
    <property type="match status" value="1"/>
</dbReference>
<keyword evidence="1" id="KW-0479">Metal-binding</keyword>
<dbReference type="Pfam" id="PF00098">
    <property type="entry name" value="zf-CCHC"/>
    <property type="match status" value="1"/>
</dbReference>
<sequence length="53" mass="6174">MEKAKCYNCQKMGHFARECTEPKKIGTHRTRKDDKVSSRRPVGVSRESQPSYM</sequence>
<name>A0AAW2QZV4_SESRA</name>
<protein>
    <recommendedName>
        <fullName evidence="3">CCHC-type domain-containing protein</fullName>
    </recommendedName>
</protein>
<reference evidence="4" key="2">
    <citation type="journal article" date="2024" name="Plant">
        <title>Genomic evolution and insights into agronomic trait innovations of Sesamum species.</title>
        <authorList>
            <person name="Miao H."/>
            <person name="Wang L."/>
            <person name="Qu L."/>
            <person name="Liu H."/>
            <person name="Sun Y."/>
            <person name="Le M."/>
            <person name="Wang Q."/>
            <person name="Wei S."/>
            <person name="Zheng Y."/>
            <person name="Lin W."/>
            <person name="Duan Y."/>
            <person name="Cao H."/>
            <person name="Xiong S."/>
            <person name="Wang X."/>
            <person name="Wei L."/>
            <person name="Li C."/>
            <person name="Ma Q."/>
            <person name="Ju M."/>
            <person name="Zhao R."/>
            <person name="Li G."/>
            <person name="Mu C."/>
            <person name="Tian Q."/>
            <person name="Mei H."/>
            <person name="Zhang T."/>
            <person name="Gao T."/>
            <person name="Zhang H."/>
        </authorList>
    </citation>
    <scope>NUCLEOTIDE SEQUENCE</scope>
    <source>
        <strain evidence="4">G02</strain>
    </source>
</reference>
<comment type="caution">
    <text evidence="4">The sequence shown here is derived from an EMBL/GenBank/DDBJ whole genome shotgun (WGS) entry which is preliminary data.</text>
</comment>
<proteinExistence type="predicted"/>
<reference evidence="4" key="1">
    <citation type="submission" date="2020-06" db="EMBL/GenBank/DDBJ databases">
        <authorList>
            <person name="Li T."/>
            <person name="Hu X."/>
            <person name="Zhang T."/>
            <person name="Song X."/>
            <person name="Zhang H."/>
            <person name="Dai N."/>
            <person name="Sheng W."/>
            <person name="Hou X."/>
            <person name="Wei L."/>
        </authorList>
    </citation>
    <scope>NUCLEOTIDE SEQUENCE</scope>
    <source>
        <strain evidence="4">G02</strain>
        <tissue evidence="4">Leaf</tissue>
    </source>
</reference>
<feature type="region of interest" description="Disordered" evidence="2">
    <location>
        <begin position="24"/>
        <end position="53"/>
    </location>
</feature>
<feature type="domain" description="CCHC-type" evidence="3">
    <location>
        <begin position="5"/>
        <end position="21"/>
    </location>
</feature>
<dbReference type="GO" id="GO:0003676">
    <property type="term" value="F:nucleic acid binding"/>
    <property type="evidence" value="ECO:0007669"/>
    <property type="project" value="InterPro"/>
</dbReference>
<evidence type="ECO:0000259" key="3">
    <source>
        <dbReference type="PROSITE" id="PS50158"/>
    </source>
</evidence>
<evidence type="ECO:0000313" key="4">
    <source>
        <dbReference type="EMBL" id="KAL0373356.1"/>
    </source>
</evidence>
<dbReference type="SUPFAM" id="SSF57756">
    <property type="entry name" value="Retrovirus zinc finger-like domains"/>
    <property type="match status" value="1"/>
</dbReference>
<dbReference type="EMBL" id="JACGWJ010000014">
    <property type="protein sequence ID" value="KAL0373356.1"/>
    <property type="molecule type" value="Genomic_DNA"/>
</dbReference>
<dbReference type="SMART" id="SM00343">
    <property type="entry name" value="ZnF_C2HC"/>
    <property type="match status" value="1"/>
</dbReference>
<dbReference type="InterPro" id="IPR036875">
    <property type="entry name" value="Znf_CCHC_sf"/>
</dbReference>
<keyword evidence="1" id="KW-0863">Zinc-finger</keyword>
<keyword evidence="1" id="KW-0862">Zinc</keyword>
<dbReference type="PROSITE" id="PS50158">
    <property type="entry name" value="ZF_CCHC"/>
    <property type="match status" value="1"/>
</dbReference>
<gene>
    <name evidence="4" type="ORF">Sradi_3251300</name>
</gene>
<organism evidence="4">
    <name type="scientific">Sesamum radiatum</name>
    <name type="common">Black benniseed</name>
    <dbReference type="NCBI Taxonomy" id="300843"/>
    <lineage>
        <taxon>Eukaryota</taxon>
        <taxon>Viridiplantae</taxon>
        <taxon>Streptophyta</taxon>
        <taxon>Embryophyta</taxon>
        <taxon>Tracheophyta</taxon>
        <taxon>Spermatophyta</taxon>
        <taxon>Magnoliopsida</taxon>
        <taxon>eudicotyledons</taxon>
        <taxon>Gunneridae</taxon>
        <taxon>Pentapetalae</taxon>
        <taxon>asterids</taxon>
        <taxon>lamiids</taxon>
        <taxon>Lamiales</taxon>
        <taxon>Pedaliaceae</taxon>
        <taxon>Sesamum</taxon>
    </lineage>
</organism>
<evidence type="ECO:0000256" key="2">
    <source>
        <dbReference type="SAM" id="MobiDB-lite"/>
    </source>
</evidence>
<dbReference type="InterPro" id="IPR001878">
    <property type="entry name" value="Znf_CCHC"/>
</dbReference>